<gene>
    <name evidence="5" type="primary">rhs</name>
    <name evidence="5" type="ORF">FAES_5390</name>
</gene>
<name>I0KGY6_9BACT</name>
<accession>I0KGY6</accession>
<dbReference type="OrthoDB" id="1249547at2"/>
<feature type="region of interest" description="Disordered" evidence="2">
    <location>
        <begin position="32"/>
        <end position="65"/>
    </location>
</feature>
<evidence type="ECO:0000259" key="4">
    <source>
        <dbReference type="Pfam" id="PF14437"/>
    </source>
</evidence>
<keyword evidence="3" id="KW-1133">Transmembrane helix</keyword>
<dbReference type="InterPro" id="IPR058535">
    <property type="entry name" value="MafB19-deam"/>
</dbReference>
<dbReference type="EMBL" id="HE796683">
    <property type="protein sequence ID" value="CCH03389.1"/>
    <property type="molecule type" value="Genomic_DNA"/>
</dbReference>
<feature type="domain" description="MafB19-like deaminase" evidence="4">
    <location>
        <begin position="336"/>
        <end position="453"/>
    </location>
</feature>
<sequence>MEYKLILSGPVNKRTVENAVIDWVRKHPQGVMATSSSRGLPSQGMPVPQNRQQQVPAHSPAMAPQRTQPRVYGPPAPAGLEQALSSHIRMRRISEMGKGQVHTFIYNERELLIVRQGNLHHQWVQLKHSWETTQGLQAVQAVQPKPANLSEWDRLKLAMASGIRQLPGQVVETVQKIIDSLLTWQGMLLIVAVTAIFVLGGEIALILMGAVAVYDLLMNVLPLLVEFYHKAIAAKDQAEIDAAGKLFAQAILRGGLDVIDILFAGGAVRRLTVLGGGRITARAVWVYLEERIGLLVARLQKGAGKLQQVMREAQEAARQKKNKSATLAKTRQQHFDDVAAERKRLSLPPAGSATDDATVSKIKIGNDEFYGANSKYQKPKTKVTLKANAQTKTHAEAEAVQKAINAGKKGTAKEAEMWVDRDACDACGKYNGIGSLARELGVEKITVHSPSGTKVYYPPKAK</sequence>
<evidence type="ECO:0000256" key="3">
    <source>
        <dbReference type="SAM" id="Phobius"/>
    </source>
</evidence>
<dbReference type="KEGG" id="fae:FAES_5390"/>
<evidence type="ECO:0000313" key="5">
    <source>
        <dbReference type="EMBL" id="CCH03389.1"/>
    </source>
</evidence>
<dbReference type="AlphaFoldDB" id="I0KGY6"/>
<keyword evidence="3" id="KW-0472">Membrane</keyword>
<organism evidence="5 6">
    <name type="scientific">Fibrella aestuarina BUZ 2</name>
    <dbReference type="NCBI Taxonomy" id="1166018"/>
    <lineage>
        <taxon>Bacteria</taxon>
        <taxon>Pseudomonadati</taxon>
        <taxon>Bacteroidota</taxon>
        <taxon>Cytophagia</taxon>
        <taxon>Cytophagales</taxon>
        <taxon>Spirosomataceae</taxon>
        <taxon>Fibrella</taxon>
    </lineage>
</organism>
<evidence type="ECO:0000256" key="2">
    <source>
        <dbReference type="SAM" id="MobiDB-lite"/>
    </source>
</evidence>
<dbReference type="Pfam" id="PF14437">
    <property type="entry name" value="MafB19-deam"/>
    <property type="match status" value="1"/>
</dbReference>
<dbReference type="GO" id="GO:0002100">
    <property type="term" value="P:tRNA wobble adenosine to inosine editing"/>
    <property type="evidence" value="ECO:0007669"/>
    <property type="project" value="InterPro"/>
</dbReference>
<keyword evidence="1" id="KW-0175">Coiled coil</keyword>
<dbReference type="STRING" id="1166018.FAES_5390"/>
<reference evidence="5 6" key="1">
    <citation type="journal article" date="2012" name="J. Bacteriol.">
        <title>Genome Sequence of Fibrella aestuarina BUZ 2T, a Filamentous Marine Bacterium.</title>
        <authorList>
            <person name="Filippini M."/>
            <person name="Qi W."/>
            <person name="Blom J."/>
            <person name="Goesmann A."/>
            <person name="Smits T.H."/>
            <person name="Bagheri H.C."/>
        </authorList>
    </citation>
    <scope>NUCLEOTIDE SEQUENCE [LARGE SCALE GENOMIC DNA]</scope>
    <source>
        <strain evidence="6">BUZ 2T</strain>
    </source>
</reference>
<dbReference type="HOGENOM" id="CLU_591535_0_0_10"/>
<keyword evidence="3" id="KW-0812">Transmembrane</keyword>
<protein>
    <submittedName>
        <fullName evidence="5">Filamentous hemagglutinin</fullName>
    </submittedName>
</protein>
<keyword evidence="6" id="KW-1185">Reference proteome</keyword>
<feature type="coiled-coil region" evidence="1">
    <location>
        <begin position="296"/>
        <end position="333"/>
    </location>
</feature>
<evidence type="ECO:0000256" key="1">
    <source>
        <dbReference type="SAM" id="Coils"/>
    </source>
</evidence>
<dbReference type="PATRIC" id="fig|1166018.3.peg.2366"/>
<feature type="transmembrane region" description="Helical" evidence="3">
    <location>
        <begin position="181"/>
        <end position="199"/>
    </location>
</feature>
<evidence type="ECO:0000313" key="6">
    <source>
        <dbReference type="Proteomes" id="UP000011058"/>
    </source>
</evidence>
<dbReference type="Proteomes" id="UP000011058">
    <property type="component" value="Chromosome"/>
</dbReference>
<dbReference type="eggNOG" id="COG3209">
    <property type="taxonomic scope" value="Bacteria"/>
</dbReference>
<proteinExistence type="predicted"/>
<dbReference type="GO" id="GO:0008251">
    <property type="term" value="F:tRNA-specific adenosine deaminase activity"/>
    <property type="evidence" value="ECO:0007669"/>
    <property type="project" value="InterPro"/>
</dbReference>